<dbReference type="InterPro" id="IPR037066">
    <property type="entry name" value="Plug_dom_sf"/>
</dbReference>
<keyword evidence="14" id="KW-1185">Reference proteome</keyword>
<evidence type="ECO:0000256" key="8">
    <source>
        <dbReference type="PROSITE-ProRule" id="PRU01360"/>
    </source>
</evidence>
<keyword evidence="2 8" id="KW-0813">Transport</keyword>
<evidence type="ECO:0000259" key="11">
    <source>
        <dbReference type="Pfam" id="PF00593"/>
    </source>
</evidence>
<dbReference type="GO" id="GO:0033214">
    <property type="term" value="P:siderophore-iron import into cell"/>
    <property type="evidence" value="ECO:0007669"/>
    <property type="project" value="TreeGrafter"/>
</dbReference>
<comment type="subcellular location">
    <subcellularLocation>
        <location evidence="1 8">Cell outer membrane</location>
        <topology evidence="1 8">Multi-pass membrane protein</topology>
    </subcellularLocation>
</comment>
<protein>
    <submittedName>
        <fullName evidence="13">TonB-dependent receptor</fullName>
    </submittedName>
</protein>
<evidence type="ECO:0000256" key="4">
    <source>
        <dbReference type="ARBA" id="ARBA00022692"/>
    </source>
</evidence>
<comment type="caution">
    <text evidence="13">The sequence shown here is derived from an EMBL/GenBank/DDBJ whole genome shotgun (WGS) entry which is preliminary data.</text>
</comment>
<proteinExistence type="inferred from homology"/>
<dbReference type="GO" id="GO:0009279">
    <property type="term" value="C:cell outer membrane"/>
    <property type="evidence" value="ECO:0007669"/>
    <property type="project" value="UniProtKB-SubCell"/>
</dbReference>
<keyword evidence="13" id="KW-0675">Receptor</keyword>
<reference evidence="13 14" key="1">
    <citation type="submission" date="2019-08" db="EMBL/GenBank/DDBJ databases">
        <authorList>
            <person name="Seo M.-J."/>
        </authorList>
    </citation>
    <scope>NUCLEOTIDE SEQUENCE [LARGE SCALE GENOMIC DNA]</scope>
    <source>
        <strain evidence="13 14">KIGAM108</strain>
    </source>
</reference>
<evidence type="ECO:0000256" key="2">
    <source>
        <dbReference type="ARBA" id="ARBA00022448"/>
    </source>
</evidence>
<dbReference type="Pfam" id="PF07715">
    <property type="entry name" value="Plug"/>
    <property type="match status" value="1"/>
</dbReference>
<name>A0A5D6V4P1_9BACT</name>
<dbReference type="InterPro" id="IPR008969">
    <property type="entry name" value="CarboxyPept-like_regulatory"/>
</dbReference>
<dbReference type="InterPro" id="IPR000531">
    <property type="entry name" value="Beta-barrel_TonB"/>
</dbReference>
<evidence type="ECO:0000259" key="12">
    <source>
        <dbReference type="Pfam" id="PF07715"/>
    </source>
</evidence>
<dbReference type="AlphaFoldDB" id="A0A5D6V4P1"/>
<evidence type="ECO:0000256" key="9">
    <source>
        <dbReference type="RuleBase" id="RU003357"/>
    </source>
</evidence>
<feature type="chain" id="PRO_5023054536" evidence="10">
    <location>
        <begin position="24"/>
        <end position="826"/>
    </location>
</feature>
<dbReference type="PANTHER" id="PTHR30442">
    <property type="entry name" value="IRON III DICITRATE TRANSPORT PROTEIN FECA"/>
    <property type="match status" value="1"/>
</dbReference>
<keyword evidence="3 8" id="KW-1134">Transmembrane beta strand</keyword>
<keyword evidence="7 8" id="KW-0998">Cell outer membrane</keyword>
<dbReference type="Gene3D" id="2.170.130.10">
    <property type="entry name" value="TonB-dependent receptor, plug domain"/>
    <property type="match status" value="1"/>
</dbReference>
<dbReference type="Pfam" id="PF13715">
    <property type="entry name" value="CarbopepD_reg_2"/>
    <property type="match status" value="1"/>
</dbReference>
<sequence>MMRLPVYSAALAVCVLTASAAVAQQATLQGRVREATTNRPVAGCEVYVRGSRQIARTDSAGLFTLSRLAPGRQQLQLSSIDHEALRTQVELPASGGTFEFELVRRERQLGEVVVAAPQARFGQTRLREVEGTAIFAAKKTEVIVPDNLVANLATNNARQVYARVAGLNIWESDQGGLQLSIGGRGLDPNRTANFNVRQNGYDISADALGYPESYYTPPIEAIKRIQLVRGAASLQYGTQFGGLLNFELRKPEPDKTISVVSRQTVGSYGFFNSFNSVSGTVKKLSYYAFAQYKRGDGWRPNSHFDSKTAYADVRYQLTENLKLGAQFTHMNYLAQQPGGLSDRQFARDARQSNRARNWFDVDWNLFNLSADWKLSSRANINLTTFGLLASRKSLGYRPNFVERADDEAQLRDLITGQFRNVGLEARYLNRYTLSEANSGVLLVGTRLYRGYNHSVQGFGPAGRGADFRFVRPEEGQSSQSAYSDYRFPNYNAAVFAENIFYFGPKFSLTPGLRYEYIRTQAEGSYGSVERDLAGNIIANNTFREQRTSPRSLLIGGLGASYKAVEERELYANVSQNYRSITFSDMQIANNSLVIDPNLRDERGYSADLGLRGEQGQWLTYDLSLFALRYNNRIGEVQTFDANDRTLRFRGNIGRALILGVESYAEADVLRVLRPTAEPGPWRWSVFGNAALIRSRYTASQNAQVVGKQVEFVPQVNLKTGMQGGYGPFKASLQFTYLADQFSEATNAPNSPQDSQPDANSAVVGLIPAYHIWDASVSWERKWLKLEGSVNNLGNAIYFTRRATGYPGPGILPADPRSFFLTAAVKW</sequence>
<dbReference type="Proteomes" id="UP000322791">
    <property type="component" value="Unassembled WGS sequence"/>
</dbReference>
<feature type="signal peptide" evidence="10">
    <location>
        <begin position="1"/>
        <end position="23"/>
    </location>
</feature>
<dbReference type="SUPFAM" id="SSF49464">
    <property type="entry name" value="Carboxypeptidase regulatory domain-like"/>
    <property type="match status" value="1"/>
</dbReference>
<evidence type="ECO:0000256" key="10">
    <source>
        <dbReference type="SAM" id="SignalP"/>
    </source>
</evidence>
<evidence type="ECO:0000313" key="14">
    <source>
        <dbReference type="Proteomes" id="UP000322791"/>
    </source>
</evidence>
<evidence type="ECO:0000256" key="1">
    <source>
        <dbReference type="ARBA" id="ARBA00004571"/>
    </source>
</evidence>
<dbReference type="InterPro" id="IPR012910">
    <property type="entry name" value="Plug_dom"/>
</dbReference>
<dbReference type="InterPro" id="IPR039426">
    <property type="entry name" value="TonB-dep_rcpt-like"/>
</dbReference>
<dbReference type="SUPFAM" id="SSF56935">
    <property type="entry name" value="Porins"/>
    <property type="match status" value="1"/>
</dbReference>
<gene>
    <name evidence="13" type="ORF">FY528_07980</name>
</gene>
<feature type="domain" description="TonB-dependent receptor plug" evidence="12">
    <location>
        <begin position="144"/>
        <end position="239"/>
    </location>
</feature>
<dbReference type="PROSITE" id="PS52016">
    <property type="entry name" value="TONB_DEPENDENT_REC_3"/>
    <property type="match status" value="1"/>
</dbReference>
<feature type="domain" description="TonB-dependent receptor-like beta-barrel" evidence="11">
    <location>
        <begin position="344"/>
        <end position="792"/>
    </location>
</feature>
<dbReference type="Pfam" id="PF00593">
    <property type="entry name" value="TonB_dep_Rec_b-barrel"/>
    <property type="match status" value="1"/>
</dbReference>
<dbReference type="PANTHER" id="PTHR30442:SF0">
    <property type="entry name" value="FE(3+) DICITRATE TRANSPORT PROTEIN FECA"/>
    <property type="match status" value="1"/>
</dbReference>
<accession>A0A5D6V4P1</accession>
<dbReference type="Gene3D" id="2.60.40.1120">
    <property type="entry name" value="Carboxypeptidase-like, regulatory domain"/>
    <property type="match status" value="1"/>
</dbReference>
<evidence type="ECO:0000256" key="3">
    <source>
        <dbReference type="ARBA" id="ARBA00022452"/>
    </source>
</evidence>
<evidence type="ECO:0000313" key="13">
    <source>
        <dbReference type="EMBL" id="TYZ10981.1"/>
    </source>
</evidence>
<evidence type="ECO:0000256" key="6">
    <source>
        <dbReference type="ARBA" id="ARBA00023136"/>
    </source>
</evidence>
<keyword evidence="4 8" id="KW-0812">Transmembrane</keyword>
<keyword evidence="6 8" id="KW-0472">Membrane</keyword>
<evidence type="ECO:0000256" key="7">
    <source>
        <dbReference type="ARBA" id="ARBA00023237"/>
    </source>
</evidence>
<dbReference type="Gene3D" id="2.40.170.20">
    <property type="entry name" value="TonB-dependent receptor, beta-barrel domain"/>
    <property type="match status" value="1"/>
</dbReference>
<dbReference type="InterPro" id="IPR036942">
    <property type="entry name" value="Beta-barrel_TonB_sf"/>
</dbReference>
<organism evidence="13 14">
    <name type="scientific">Hymenobacter lutimineralis</name>
    <dbReference type="NCBI Taxonomy" id="2606448"/>
    <lineage>
        <taxon>Bacteria</taxon>
        <taxon>Pseudomonadati</taxon>
        <taxon>Bacteroidota</taxon>
        <taxon>Cytophagia</taxon>
        <taxon>Cytophagales</taxon>
        <taxon>Hymenobacteraceae</taxon>
        <taxon>Hymenobacter</taxon>
    </lineage>
</organism>
<comment type="similarity">
    <text evidence="8 9">Belongs to the TonB-dependent receptor family.</text>
</comment>
<dbReference type="EMBL" id="VTHL01000006">
    <property type="protein sequence ID" value="TYZ10981.1"/>
    <property type="molecule type" value="Genomic_DNA"/>
</dbReference>
<keyword evidence="10" id="KW-0732">Signal</keyword>
<keyword evidence="5 9" id="KW-0798">TonB box</keyword>
<evidence type="ECO:0000256" key="5">
    <source>
        <dbReference type="ARBA" id="ARBA00023077"/>
    </source>
</evidence>